<dbReference type="SUPFAM" id="SSF46626">
    <property type="entry name" value="Cytochrome c"/>
    <property type="match status" value="1"/>
</dbReference>
<reference evidence="1" key="1">
    <citation type="submission" date="2022-06" db="EMBL/GenBank/DDBJ databases">
        <title>Solitalea sp. MAHUQ-68 isolated from rhizospheric soil.</title>
        <authorList>
            <person name="Huq M.A."/>
        </authorList>
    </citation>
    <scope>NUCLEOTIDE SEQUENCE</scope>
    <source>
        <strain evidence="1">MAHUQ-68</strain>
    </source>
</reference>
<gene>
    <name evidence="1" type="ORF">NF867_12980</name>
</gene>
<proteinExistence type="predicted"/>
<comment type="caution">
    <text evidence="1">The sequence shown here is derived from an EMBL/GenBank/DDBJ whole genome shotgun (WGS) entry which is preliminary data.</text>
</comment>
<keyword evidence="2" id="KW-1185">Reference proteome</keyword>
<accession>A0A9X2F3Y5</accession>
<evidence type="ECO:0000313" key="1">
    <source>
        <dbReference type="EMBL" id="MCO4293779.1"/>
    </source>
</evidence>
<sequence length="129" mass="14043">MIDTTRLLSGHREGSTLPPLSLDVTKPGNWVVFGPELTAAAGPWGMSFSANLTPDETTGIGSWTEDVFIKTLRTGKHLGMDTGRSILPPMPWYEDLKAVFAYLHSLPPVKNQVPGPVPPDQVMKMLSTQ</sequence>
<evidence type="ECO:0000313" key="2">
    <source>
        <dbReference type="Proteomes" id="UP001155182"/>
    </source>
</evidence>
<dbReference type="AlphaFoldDB" id="A0A9X2F3Y5"/>
<protein>
    <recommendedName>
        <fullName evidence="3">Cytochrome c domain-containing protein</fullName>
    </recommendedName>
</protein>
<dbReference type="Proteomes" id="UP001155182">
    <property type="component" value="Unassembled WGS sequence"/>
</dbReference>
<dbReference type="GO" id="GO:0009055">
    <property type="term" value="F:electron transfer activity"/>
    <property type="evidence" value="ECO:0007669"/>
    <property type="project" value="InterPro"/>
</dbReference>
<dbReference type="GO" id="GO:0020037">
    <property type="term" value="F:heme binding"/>
    <property type="evidence" value="ECO:0007669"/>
    <property type="project" value="InterPro"/>
</dbReference>
<dbReference type="EMBL" id="JAMWYS010000042">
    <property type="protein sequence ID" value="MCO4293779.1"/>
    <property type="molecule type" value="Genomic_DNA"/>
</dbReference>
<dbReference type="RefSeq" id="WP_252588431.1">
    <property type="nucleotide sequence ID" value="NZ_JAMWYS010000042.1"/>
</dbReference>
<organism evidence="1 2">
    <name type="scientific">Solitalea agri</name>
    <dbReference type="NCBI Taxonomy" id="2953739"/>
    <lineage>
        <taxon>Bacteria</taxon>
        <taxon>Pseudomonadati</taxon>
        <taxon>Bacteroidota</taxon>
        <taxon>Sphingobacteriia</taxon>
        <taxon>Sphingobacteriales</taxon>
        <taxon>Sphingobacteriaceae</taxon>
        <taxon>Solitalea</taxon>
    </lineage>
</organism>
<evidence type="ECO:0008006" key="3">
    <source>
        <dbReference type="Google" id="ProtNLM"/>
    </source>
</evidence>
<name>A0A9X2F3Y5_9SPHI</name>
<dbReference type="InterPro" id="IPR036909">
    <property type="entry name" value="Cyt_c-like_dom_sf"/>
</dbReference>